<evidence type="ECO:0000256" key="1">
    <source>
        <dbReference type="ARBA" id="ARBA00004141"/>
    </source>
</evidence>
<dbReference type="Proteomes" id="UP000664521">
    <property type="component" value="Unassembled WGS sequence"/>
</dbReference>
<feature type="transmembrane region" description="Helical" evidence="6">
    <location>
        <begin position="88"/>
        <end position="109"/>
    </location>
</feature>
<evidence type="ECO:0000256" key="2">
    <source>
        <dbReference type="ARBA" id="ARBA00022692"/>
    </source>
</evidence>
<comment type="caution">
    <text evidence="7">The sequence shown here is derived from an EMBL/GenBank/DDBJ whole genome shotgun (WGS) entry which is preliminary data.</text>
</comment>
<evidence type="ECO:0000256" key="3">
    <source>
        <dbReference type="ARBA" id="ARBA00022989"/>
    </source>
</evidence>
<dbReference type="PANTHER" id="PTHR31465:SF15">
    <property type="entry name" value="LIPID TRANSPORTER ATNI-RELATED"/>
    <property type="match status" value="1"/>
</dbReference>
<dbReference type="InterPro" id="IPR007568">
    <property type="entry name" value="RTA1"/>
</dbReference>
<dbReference type="GO" id="GO:0016020">
    <property type="term" value="C:membrane"/>
    <property type="evidence" value="ECO:0007669"/>
    <property type="project" value="UniProtKB-SubCell"/>
</dbReference>
<comment type="subcellular location">
    <subcellularLocation>
        <location evidence="1">Membrane</location>
        <topology evidence="1">Multi-pass membrane protein</topology>
    </subcellularLocation>
</comment>
<keyword evidence="4 6" id="KW-0472">Membrane</keyword>
<evidence type="ECO:0000256" key="5">
    <source>
        <dbReference type="SAM" id="MobiDB-lite"/>
    </source>
</evidence>
<keyword evidence="3 6" id="KW-1133">Transmembrane helix</keyword>
<evidence type="ECO:0000256" key="4">
    <source>
        <dbReference type="ARBA" id="ARBA00023136"/>
    </source>
</evidence>
<evidence type="ECO:0000313" key="7">
    <source>
        <dbReference type="EMBL" id="CAF9916732.1"/>
    </source>
</evidence>
<name>A0A8H3I6I5_9LECA</name>
<feature type="transmembrane region" description="Helical" evidence="6">
    <location>
        <begin position="168"/>
        <end position="194"/>
    </location>
</feature>
<feature type="transmembrane region" description="Helical" evidence="6">
    <location>
        <begin position="206"/>
        <end position="226"/>
    </location>
</feature>
<dbReference type="AlphaFoldDB" id="A0A8H3I6I5"/>
<gene>
    <name evidence="7" type="ORF">HETSPECPRED_002994</name>
</gene>
<dbReference type="OrthoDB" id="5384040at2759"/>
<reference evidence="7" key="1">
    <citation type="submission" date="2021-03" db="EMBL/GenBank/DDBJ databases">
        <authorList>
            <person name="Tagirdzhanova G."/>
        </authorList>
    </citation>
    <scope>NUCLEOTIDE SEQUENCE</scope>
</reference>
<feature type="transmembrane region" description="Helical" evidence="6">
    <location>
        <begin position="58"/>
        <end position="76"/>
    </location>
</feature>
<dbReference type="Pfam" id="PF04479">
    <property type="entry name" value="RTA1"/>
    <property type="match status" value="1"/>
</dbReference>
<accession>A0A8H3I6I5</accession>
<keyword evidence="8" id="KW-1185">Reference proteome</keyword>
<organism evidence="7 8">
    <name type="scientific">Heterodermia speciosa</name>
    <dbReference type="NCBI Taxonomy" id="116794"/>
    <lineage>
        <taxon>Eukaryota</taxon>
        <taxon>Fungi</taxon>
        <taxon>Dikarya</taxon>
        <taxon>Ascomycota</taxon>
        <taxon>Pezizomycotina</taxon>
        <taxon>Lecanoromycetes</taxon>
        <taxon>OSLEUM clade</taxon>
        <taxon>Lecanoromycetidae</taxon>
        <taxon>Caliciales</taxon>
        <taxon>Physciaceae</taxon>
        <taxon>Heterodermia</taxon>
    </lineage>
</organism>
<keyword evidence="2 6" id="KW-0812">Transmembrane</keyword>
<feature type="transmembrane region" description="Helical" evidence="6">
    <location>
        <begin position="30"/>
        <end position="51"/>
    </location>
</feature>
<evidence type="ECO:0000313" key="8">
    <source>
        <dbReference type="Proteomes" id="UP000664521"/>
    </source>
</evidence>
<feature type="transmembrane region" description="Helical" evidence="6">
    <location>
        <begin position="130"/>
        <end position="148"/>
    </location>
</feature>
<sequence length="382" mass="42226">MTVHNATHPHCDVPYNDYDSVWKFCPSVPAAWVFTILFAITLVAHIAQGIIHRKGYSWVVAMSALWQTGAYLFRVISIKNPTSDGPYMIYFILLLVAPLWINAYIYMVFGRMIFNFTSDARLAKIKAWRFGLYFVLLDIFAFLIQLYGAASASKPNLSDDKILRGIHIYMGGIGIQQFFVLVFTFLVAKFHLLLLRQSPSARKSRAVILLAVVYAVILAITVRIIFRLVEYAKGFKTTIPLHEAYQYALDSLPMLLALLLLNAFHPGRLMPGPESDFPPRSQRKHWRGPNAKGDESFLPGAASGGTYVPMGGFSGRNSPDHGDSYTASHSQAGFGAGAPRPVAAAYPQGTPYGQGQGWGAGEAEGDRMGRNYQRPNYGGFAG</sequence>
<feature type="compositionally biased region" description="Gly residues" evidence="5">
    <location>
        <begin position="352"/>
        <end position="362"/>
    </location>
</feature>
<dbReference type="PANTHER" id="PTHR31465">
    <property type="entry name" value="PROTEIN RTA1-RELATED"/>
    <property type="match status" value="1"/>
</dbReference>
<proteinExistence type="predicted"/>
<evidence type="ECO:0000256" key="6">
    <source>
        <dbReference type="SAM" id="Phobius"/>
    </source>
</evidence>
<protein>
    <submittedName>
        <fullName evidence="7">Uncharacterized protein</fullName>
    </submittedName>
</protein>
<dbReference type="EMBL" id="CAJPDS010000018">
    <property type="protein sequence ID" value="CAF9916732.1"/>
    <property type="molecule type" value="Genomic_DNA"/>
</dbReference>
<feature type="region of interest" description="Disordered" evidence="5">
    <location>
        <begin position="272"/>
        <end position="382"/>
    </location>
</feature>